<dbReference type="InterPro" id="IPR017853">
    <property type="entry name" value="GH"/>
</dbReference>
<organism evidence="2">
    <name type="scientific">Oryza sativa subsp. japonica</name>
    <name type="common">Rice</name>
    <dbReference type="NCBI Taxonomy" id="39947"/>
    <lineage>
        <taxon>Eukaryota</taxon>
        <taxon>Viridiplantae</taxon>
        <taxon>Streptophyta</taxon>
        <taxon>Embryophyta</taxon>
        <taxon>Tracheophyta</taxon>
        <taxon>Spermatophyta</taxon>
        <taxon>Magnoliopsida</taxon>
        <taxon>Liliopsida</taxon>
        <taxon>Poales</taxon>
        <taxon>Poaceae</taxon>
        <taxon>BOP clade</taxon>
        <taxon>Oryzoideae</taxon>
        <taxon>Oryzeae</taxon>
        <taxon>Oryzinae</taxon>
        <taxon>Oryza</taxon>
        <taxon>Oryza sativa</taxon>
    </lineage>
</organism>
<protein>
    <submittedName>
        <fullName evidence="2">Uncharacterized protein</fullName>
    </submittedName>
</protein>
<evidence type="ECO:0000256" key="1">
    <source>
        <dbReference type="ARBA" id="ARBA00022801"/>
    </source>
</evidence>
<keyword evidence="1" id="KW-0378">Hydrolase</keyword>
<dbReference type="GO" id="GO:0009044">
    <property type="term" value="F:xylan 1,4-beta-xylosidase activity"/>
    <property type="evidence" value="ECO:0007669"/>
    <property type="project" value="InterPro"/>
</dbReference>
<evidence type="ECO:0000313" key="2">
    <source>
        <dbReference type="EMBL" id="EEE51999.1"/>
    </source>
</evidence>
<accession>B9GAE3</accession>
<sequence length="154" mass="15952">MAVSTSRRGGGVLAAVVTAVAALAMLGGVAWGGNPGFTCGPASAQKGFAFCNAALPAEQRAADLVARLTTAEKVGQLGDQAPGVPRLGIPVYKWWSEALHGLAISGKGIHFGNGPARTATSFPQVIHTAAAFDDGLWFRIGQIFLFCKSERENK</sequence>
<dbReference type="PANTHER" id="PTHR42721:SF9">
    <property type="entry name" value="OS11G0297300 PROTEIN"/>
    <property type="match status" value="1"/>
</dbReference>
<dbReference type="SUPFAM" id="SSF51445">
    <property type="entry name" value="(Trans)glycosidases"/>
    <property type="match status" value="1"/>
</dbReference>
<dbReference type="PANTHER" id="PTHR42721">
    <property type="entry name" value="SUGAR HYDROLASE-RELATED"/>
    <property type="match status" value="1"/>
</dbReference>
<dbReference type="EMBL" id="CM000148">
    <property type="protein sequence ID" value="EEE51999.1"/>
    <property type="molecule type" value="Genomic_DNA"/>
</dbReference>
<dbReference type="GO" id="GO:0045493">
    <property type="term" value="P:xylan catabolic process"/>
    <property type="evidence" value="ECO:0007669"/>
    <property type="project" value="InterPro"/>
</dbReference>
<dbReference type="AlphaFoldDB" id="B9GAE3"/>
<gene>
    <name evidence="2" type="ORF">OsJ_33691</name>
</gene>
<reference evidence="2" key="1">
    <citation type="journal article" date="2005" name="PLoS Biol.">
        <title>The genomes of Oryza sativa: a history of duplications.</title>
        <authorList>
            <person name="Yu J."/>
            <person name="Wang J."/>
            <person name="Lin W."/>
            <person name="Li S."/>
            <person name="Li H."/>
            <person name="Zhou J."/>
            <person name="Ni P."/>
            <person name="Dong W."/>
            <person name="Hu S."/>
            <person name="Zeng C."/>
            <person name="Zhang J."/>
            <person name="Zhang Y."/>
            <person name="Li R."/>
            <person name="Xu Z."/>
            <person name="Li S."/>
            <person name="Li X."/>
            <person name="Zheng H."/>
            <person name="Cong L."/>
            <person name="Lin L."/>
            <person name="Yin J."/>
            <person name="Geng J."/>
            <person name="Li G."/>
            <person name="Shi J."/>
            <person name="Liu J."/>
            <person name="Lv H."/>
            <person name="Li J."/>
            <person name="Wang J."/>
            <person name="Deng Y."/>
            <person name="Ran L."/>
            <person name="Shi X."/>
            <person name="Wang X."/>
            <person name="Wu Q."/>
            <person name="Li C."/>
            <person name="Ren X."/>
            <person name="Wang J."/>
            <person name="Wang X."/>
            <person name="Li D."/>
            <person name="Liu D."/>
            <person name="Zhang X."/>
            <person name="Ji Z."/>
            <person name="Zhao W."/>
            <person name="Sun Y."/>
            <person name="Zhang Z."/>
            <person name="Bao J."/>
            <person name="Han Y."/>
            <person name="Dong L."/>
            <person name="Ji J."/>
            <person name="Chen P."/>
            <person name="Wu S."/>
            <person name="Liu J."/>
            <person name="Xiao Y."/>
            <person name="Bu D."/>
            <person name="Tan J."/>
            <person name="Yang L."/>
            <person name="Ye C."/>
            <person name="Zhang J."/>
            <person name="Xu J."/>
            <person name="Zhou Y."/>
            <person name="Yu Y."/>
            <person name="Zhang B."/>
            <person name="Zhuang S."/>
            <person name="Wei H."/>
            <person name="Liu B."/>
            <person name="Lei M."/>
            <person name="Yu H."/>
            <person name="Li Y."/>
            <person name="Xu H."/>
            <person name="Wei S."/>
            <person name="He X."/>
            <person name="Fang L."/>
            <person name="Zhang Z."/>
            <person name="Zhang Y."/>
            <person name="Huang X."/>
            <person name="Su Z."/>
            <person name="Tong W."/>
            <person name="Li J."/>
            <person name="Tong Z."/>
            <person name="Li S."/>
            <person name="Ye J."/>
            <person name="Wang L."/>
            <person name="Fang L."/>
            <person name="Lei T."/>
            <person name="Chen C."/>
            <person name="Chen H."/>
            <person name="Xu Z."/>
            <person name="Li H."/>
            <person name="Huang H."/>
            <person name="Zhang F."/>
            <person name="Xu H."/>
            <person name="Li N."/>
            <person name="Zhao C."/>
            <person name="Li S."/>
            <person name="Dong L."/>
            <person name="Huang Y."/>
            <person name="Li L."/>
            <person name="Xi Y."/>
            <person name="Qi Q."/>
            <person name="Li W."/>
            <person name="Zhang B."/>
            <person name="Hu W."/>
            <person name="Zhang Y."/>
            <person name="Tian X."/>
            <person name="Jiao Y."/>
            <person name="Liang X."/>
            <person name="Jin J."/>
            <person name="Gao L."/>
            <person name="Zheng W."/>
            <person name="Hao B."/>
            <person name="Liu S."/>
            <person name="Wang W."/>
            <person name="Yuan L."/>
            <person name="Cao M."/>
            <person name="McDermott J."/>
            <person name="Samudrala R."/>
            <person name="Wang J."/>
            <person name="Wong G.K."/>
            <person name="Yang H."/>
        </authorList>
    </citation>
    <scope>NUCLEOTIDE SEQUENCE [LARGE SCALE GENOMIC DNA]</scope>
</reference>
<dbReference type="FunFam" id="3.20.20.300:FF:000046">
    <property type="match status" value="1"/>
</dbReference>
<dbReference type="InterPro" id="IPR036962">
    <property type="entry name" value="Glyco_hydro_3_N_sf"/>
</dbReference>
<dbReference type="Gene3D" id="3.20.20.300">
    <property type="entry name" value="Glycoside hydrolase, family 3, N-terminal domain"/>
    <property type="match status" value="1"/>
</dbReference>
<name>B9GAE3_ORYSJ</name>
<proteinExistence type="predicted"/>
<reference evidence="2" key="2">
    <citation type="submission" date="2008-12" db="EMBL/GenBank/DDBJ databases">
        <title>Improved gene annotation of the rice (Oryza sativa) genomes.</title>
        <authorList>
            <person name="Wang J."/>
            <person name="Li R."/>
            <person name="Fan W."/>
            <person name="Huang Q."/>
            <person name="Zhang J."/>
            <person name="Zhou Y."/>
            <person name="Hu Y."/>
            <person name="Zi S."/>
            <person name="Li J."/>
            <person name="Ni P."/>
            <person name="Zheng H."/>
            <person name="Zhang Y."/>
            <person name="Zhao M."/>
            <person name="Hao Q."/>
            <person name="McDermott J."/>
            <person name="Samudrala R."/>
            <person name="Kristiansen K."/>
            <person name="Wong G.K.-S."/>
        </authorList>
    </citation>
    <scope>NUCLEOTIDE SEQUENCE</scope>
</reference>
<dbReference type="Proteomes" id="UP000007752">
    <property type="component" value="Chromosome 11"/>
</dbReference>
<dbReference type="InterPro" id="IPR044993">
    <property type="entry name" value="BXL"/>
</dbReference>